<protein>
    <submittedName>
        <fullName evidence="1">Uncharacterized protein</fullName>
    </submittedName>
</protein>
<proteinExistence type="predicted"/>
<reference evidence="1" key="1">
    <citation type="journal article" date="2015" name="Nature">
        <title>Complex archaea that bridge the gap between prokaryotes and eukaryotes.</title>
        <authorList>
            <person name="Spang A."/>
            <person name="Saw J.H."/>
            <person name="Jorgensen S.L."/>
            <person name="Zaremba-Niedzwiedzka K."/>
            <person name="Martijn J."/>
            <person name="Lind A.E."/>
            <person name="van Eijk R."/>
            <person name="Schleper C."/>
            <person name="Guy L."/>
            <person name="Ettema T.J."/>
        </authorList>
    </citation>
    <scope>NUCLEOTIDE SEQUENCE</scope>
</reference>
<organism evidence="1">
    <name type="scientific">marine sediment metagenome</name>
    <dbReference type="NCBI Taxonomy" id="412755"/>
    <lineage>
        <taxon>unclassified sequences</taxon>
        <taxon>metagenomes</taxon>
        <taxon>ecological metagenomes</taxon>
    </lineage>
</organism>
<sequence>MGRSMEGKGAETLGPLKQVRPWHRAMARAVATGARPNELAAMFEYSQTQISVIMGSPLFEAEVARLEAQADGSAVSLRTDLLKIGERAAEILDRETEKDFHADGTRLNEKEVSRQVQISFGVLDRIGHGPKAEPPKGGPDLHLHQHVHVDKMSDAELYRDVIGMTQEEEE</sequence>
<accession>A0A0F9DFC5</accession>
<dbReference type="EMBL" id="LAZR01041969">
    <property type="protein sequence ID" value="KKL10668.1"/>
    <property type="molecule type" value="Genomic_DNA"/>
</dbReference>
<comment type="caution">
    <text evidence="1">The sequence shown here is derived from an EMBL/GenBank/DDBJ whole genome shotgun (WGS) entry which is preliminary data.</text>
</comment>
<evidence type="ECO:0000313" key="1">
    <source>
        <dbReference type="EMBL" id="KKL10668.1"/>
    </source>
</evidence>
<name>A0A0F9DFC5_9ZZZZ</name>
<dbReference type="AlphaFoldDB" id="A0A0F9DFC5"/>
<gene>
    <name evidence="1" type="ORF">LCGC14_2553530</name>
</gene>